<dbReference type="InterPro" id="IPR014710">
    <property type="entry name" value="RmlC-like_jellyroll"/>
</dbReference>
<dbReference type="VEuPathDB" id="CryptoDB:Cvel_20352"/>
<dbReference type="Gene3D" id="2.60.120.10">
    <property type="entry name" value="Jelly Rolls"/>
    <property type="match status" value="1"/>
</dbReference>
<protein>
    <submittedName>
        <fullName evidence="1">Uncharacterized protein</fullName>
    </submittedName>
</protein>
<dbReference type="EMBL" id="CDMZ01000905">
    <property type="protein sequence ID" value="CEM23738.1"/>
    <property type="molecule type" value="Genomic_DNA"/>
</dbReference>
<organism evidence="1">
    <name type="scientific">Chromera velia CCMP2878</name>
    <dbReference type="NCBI Taxonomy" id="1169474"/>
    <lineage>
        <taxon>Eukaryota</taxon>
        <taxon>Sar</taxon>
        <taxon>Alveolata</taxon>
        <taxon>Colpodellida</taxon>
        <taxon>Chromeraceae</taxon>
        <taxon>Chromera</taxon>
    </lineage>
</organism>
<gene>
    <name evidence="1" type="ORF">Cvel_20352</name>
</gene>
<sequence>MSCADVAQKPGGDLPEYVEVSDEPSHHTIFKNEYCIAIRVQFEKGHSTLFHRHSQDSLFVFLANISIHNNPTHRPAWDDSIQYGGAVFARHGVKPIIHQITALTGDMHCLDIEILKPPPEDCKPAGPLTPEQAPGHVLEINKDRMRTYRVKAEKGGHVAATYGFCGLVIFLKGAKVKLWSSRSDGLVGEALDKCLKRKDTENGKEEGSEAQKGICLNAGEGVPLKILGGDILWLQGPQSIRITDMSEGGETGEGGLEILIAEWCC</sequence>
<evidence type="ECO:0000313" key="1">
    <source>
        <dbReference type="EMBL" id="CEM23738.1"/>
    </source>
</evidence>
<proteinExistence type="predicted"/>
<accession>A0A0G4G5J5</accession>
<reference evidence="1" key="1">
    <citation type="submission" date="2014-11" db="EMBL/GenBank/DDBJ databases">
        <authorList>
            <person name="Otto D Thomas"/>
            <person name="Naeem Raeece"/>
        </authorList>
    </citation>
    <scope>NUCLEOTIDE SEQUENCE</scope>
</reference>
<dbReference type="PhylomeDB" id="A0A0G4G5J5"/>
<dbReference type="AlphaFoldDB" id="A0A0G4G5J5"/>
<name>A0A0G4G5J5_9ALVE</name>